<protein>
    <submittedName>
        <fullName evidence="1">Uncharacterized protein</fullName>
    </submittedName>
</protein>
<dbReference type="EMBL" id="CAJJDP010000050">
    <property type="protein sequence ID" value="CAD8167653.1"/>
    <property type="molecule type" value="Genomic_DNA"/>
</dbReference>
<dbReference type="OMA" id="EREYCEC"/>
<reference evidence="1" key="1">
    <citation type="submission" date="2021-01" db="EMBL/GenBank/DDBJ databases">
        <authorList>
            <consortium name="Genoscope - CEA"/>
            <person name="William W."/>
        </authorList>
    </citation>
    <scope>NUCLEOTIDE SEQUENCE</scope>
</reference>
<dbReference type="AlphaFoldDB" id="A0A8S1UTY5"/>
<proteinExistence type="predicted"/>
<name>A0A8S1UTY5_PAROT</name>
<dbReference type="Proteomes" id="UP000683925">
    <property type="component" value="Unassembled WGS sequence"/>
</dbReference>
<sequence length="162" mass="19214">MEKYWDCEKLQKDDPNKFQSIGNQFVNRLKSNIKEIISLYSKHEFCQTYAILIEVSCQSKIVYAEQLDSSVVQLKNYLNQYLDEIEGIQRIRQNFQSEEEKQAVILFLDVIQIATSTINDWYQFNNLPQQNDVFQSEIDSIAEIYKIYQTQQNTNECECQLI</sequence>
<evidence type="ECO:0000313" key="1">
    <source>
        <dbReference type="EMBL" id="CAD8167653.1"/>
    </source>
</evidence>
<accession>A0A8S1UTY5</accession>
<evidence type="ECO:0000313" key="2">
    <source>
        <dbReference type="Proteomes" id="UP000683925"/>
    </source>
</evidence>
<organism evidence="1 2">
    <name type="scientific">Paramecium octaurelia</name>
    <dbReference type="NCBI Taxonomy" id="43137"/>
    <lineage>
        <taxon>Eukaryota</taxon>
        <taxon>Sar</taxon>
        <taxon>Alveolata</taxon>
        <taxon>Ciliophora</taxon>
        <taxon>Intramacronucleata</taxon>
        <taxon>Oligohymenophorea</taxon>
        <taxon>Peniculida</taxon>
        <taxon>Parameciidae</taxon>
        <taxon>Paramecium</taxon>
    </lineage>
</organism>
<dbReference type="OrthoDB" id="304592at2759"/>
<gene>
    <name evidence="1" type="ORF">POCTA_138.1.T0500190</name>
</gene>
<keyword evidence="2" id="KW-1185">Reference proteome</keyword>
<comment type="caution">
    <text evidence="1">The sequence shown here is derived from an EMBL/GenBank/DDBJ whole genome shotgun (WGS) entry which is preliminary data.</text>
</comment>